<reference evidence="2" key="1">
    <citation type="journal article" date="2020" name="Stud. Mycol.">
        <title>101 Dothideomycetes genomes: a test case for predicting lifestyles and emergence of pathogens.</title>
        <authorList>
            <person name="Haridas S."/>
            <person name="Albert R."/>
            <person name="Binder M."/>
            <person name="Bloem J."/>
            <person name="Labutti K."/>
            <person name="Salamov A."/>
            <person name="Andreopoulos B."/>
            <person name="Baker S."/>
            <person name="Barry K."/>
            <person name="Bills G."/>
            <person name="Bluhm B."/>
            <person name="Cannon C."/>
            <person name="Castanera R."/>
            <person name="Culley D."/>
            <person name="Daum C."/>
            <person name="Ezra D."/>
            <person name="Gonzalez J."/>
            <person name="Henrissat B."/>
            <person name="Kuo A."/>
            <person name="Liang C."/>
            <person name="Lipzen A."/>
            <person name="Lutzoni F."/>
            <person name="Magnuson J."/>
            <person name="Mondo S."/>
            <person name="Nolan M."/>
            <person name="Ohm R."/>
            <person name="Pangilinan J."/>
            <person name="Park H.-J."/>
            <person name="Ramirez L."/>
            <person name="Alfaro M."/>
            <person name="Sun H."/>
            <person name="Tritt A."/>
            <person name="Yoshinaga Y."/>
            <person name="Zwiers L.-H."/>
            <person name="Turgeon B."/>
            <person name="Goodwin S."/>
            <person name="Spatafora J."/>
            <person name="Crous P."/>
            <person name="Grigoriev I."/>
        </authorList>
    </citation>
    <scope>NUCLEOTIDE SEQUENCE</scope>
    <source>
        <strain evidence="2">CBS 207.26</strain>
    </source>
</reference>
<feature type="compositionally biased region" description="Polar residues" evidence="1">
    <location>
        <begin position="53"/>
        <end position="67"/>
    </location>
</feature>
<feature type="region of interest" description="Disordered" evidence="1">
    <location>
        <begin position="732"/>
        <end position="755"/>
    </location>
</feature>
<feature type="compositionally biased region" description="Acidic residues" evidence="1">
    <location>
        <begin position="602"/>
        <end position="612"/>
    </location>
</feature>
<feature type="compositionally biased region" description="Pro residues" evidence="1">
    <location>
        <begin position="159"/>
        <end position="171"/>
    </location>
</feature>
<dbReference type="AlphaFoldDB" id="A0A6A6E6A3"/>
<dbReference type="Proteomes" id="UP000800200">
    <property type="component" value="Unassembled WGS sequence"/>
</dbReference>
<name>A0A6A6E6A3_9PEZI</name>
<feature type="compositionally biased region" description="Basic residues" evidence="1">
    <location>
        <begin position="428"/>
        <end position="441"/>
    </location>
</feature>
<gene>
    <name evidence="2" type="ORF">K469DRAFT_574961</name>
</gene>
<keyword evidence="3" id="KW-1185">Reference proteome</keyword>
<accession>A0A6A6E6A3</accession>
<feature type="compositionally biased region" description="Low complexity" evidence="1">
    <location>
        <begin position="100"/>
        <end position="111"/>
    </location>
</feature>
<feature type="compositionally biased region" description="Polar residues" evidence="1">
    <location>
        <begin position="490"/>
        <end position="503"/>
    </location>
</feature>
<protein>
    <recommendedName>
        <fullName evidence="4">Cell wall proline rich protein</fullName>
    </recommendedName>
</protein>
<feature type="compositionally biased region" description="Acidic residues" evidence="1">
    <location>
        <begin position="471"/>
        <end position="488"/>
    </location>
</feature>
<feature type="compositionally biased region" description="Polar residues" evidence="1">
    <location>
        <begin position="224"/>
        <end position="233"/>
    </location>
</feature>
<feature type="compositionally biased region" description="Low complexity" evidence="1">
    <location>
        <begin position="732"/>
        <end position="749"/>
    </location>
</feature>
<feature type="compositionally biased region" description="Basic and acidic residues" evidence="1">
    <location>
        <begin position="504"/>
        <end position="513"/>
    </location>
</feature>
<feature type="region of interest" description="Disordered" evidence="1">
    <location>
        <begin position="848"/>
        <end position="894"/>
    </location>
</feature>
<feature type="compositionally biased region" description="Basic residues" evidence="1">
    <location>
        <begin position="450"/>
        <end position="460"/>
    </location>
</feature>
<feature type="compositionally biased region" description="Gly residues" evidence="1">
    <location>
        <begin position="134"/>
        <end position="143"/>
    </location>
</feature>
<feature type="compositionally biased region" description="Basic residues" evidence="1">
    <location>
        <begin position="872"/>
        <end position="886"/>
    </location>
</feature>
<evidence type="ECO:0000256" key="1">
    <source>
        <dbReference type="SAM" id="MobiDB-lite"/>
    </source>
</evidence>
<evidence type="ECO:0000313" key="2">
    <source>
        <dbReference type="EMBL" id="KAF2185710.1"/>
    </source>
</evidence>
<evidence type="ECO:0008006" key="4">
    <source>
        <dbReference type="Google" id="ProtNLM"/>
    </source>
</evidence>
<evidence type="ECO:0000313" key="3">
    <source>
        <dbReference type="Proteomes" id="UP000800200"/>
    </source>
</evidence>
<feature type="region of interest" description="Disordered" evidence="1">
    <location>
        <begin position="1"/>
        <end position="258"/>
    </location>
</feature>
<feature type="compositionally biased region" description="Basic and acidic residues" evidence="1">
    <location>
        <begin position="851"/>
        <end position="871"/>
    </location>
</feature>
<feature type="region of interest" description="Disordered" evidence="1">
    <location>
        <begin position="536"/>
        <end position="644"/>
    </location>
</feature>
<feature type="region of interest" description="Disordered" evidence="1">
    <location>
        <begin position="667"/>
        <end position="714"/>
    </location>
</feature>
<feature type="region of interest" description="Disordered" evidence="1">
    <location>
        <begin position="293"/>
        <end position="513"/>
    </location>
</feature>
<proteinExistence type="predicted"/>
<feature type="compositionally biased region" description="Polar residues" evidence="1">
    <location>
        <begin position="689"/>
        <end position="707"/>
    </location>
</feature>
<dbReference type="OrthoDB" id="5406427at2759"/>
<feature type="compositionally biased region" description="Low complexity" evidence="1">
    <location>
        <begin position="391"/>
        <end position="402"/>
    </location>
</feature>
<feature type="compositionally biased region" description="Polar residues" evidence="1">
    <location>
        <begin position="589"/>
        <end position="599"/>
    </location>
</feature>
<sequence length="894" mass="96596">MAQIALPRQQVTQVPQSAGVGSPLYQRRRTSNAGPIELIPNPDFVFPQRAPDTLSSESAPASSTRPMSLQVYPAGRRGSAPGLRQKSVSALPDFTFNPSGAPKAPGTTTTPPHSPLATPTTPSRPIGHRRGGSEFIGGDGRSGGINLMGTSPTKGDGILPPPGVNLRPGPPAGRRGHAHRRSGAISSHDLSSIIRPTDPNAPPRAGSAPVTPREGEMPPFGHSVNRSISQPSMRDNVFFPEDPNSSPRRPPSRARVGFSDKVEYIRPLSTISSETETSLSTVRGHSATGSLSSIISAGASSPPSARMGRPSLNTTFENEGRPSTAGAVLDKHRHSGFGGDLFNRKRPMSALAPASPTAVAGPTSPRLPSKRRSFFRLESRRSDPSVPTLHSSASDPALAAPPLDSPLPSPMKDTDDEEILGDSDKSKSASRRTGRKPRKVKSWANSIISRKGKHGSKVKGRAPTPPPETSPDIEDTDDSEEMDFEANFDVDNTVTIVSPTENDAPQRKVETDIASWKPRELKRVDSDTMSPVIDLDAALGPFNTPHGSSPRAPQRGFAAHRRAMHSAGGVLQNHRRTESAPELVPFELRTSSAVTTSTMADVFEEDEPEEDPAVPSKKTKSPASVPEEIEEEVEEPKIQVVEADNVHNGTAINWNFDDGLRIKSSKRLRKHESTEALSPREFPKAAPPRTSSLTHSSDSTVTPQITSDEIKDPQRVMNLSLPLTQQSLMTPDTFTSSFSSPDFHSSQTSLDTPRLGTAASSVTDYRAMPSPHFGEPGPELRISVDDVPSLTSSRSTMTSAMHNAFPLMSPRRPSDRSASLCSISSELDQHRRKRSSIASLSRLINGSSFGERSKLHIEQRPQSEYLEPTKESKKKHRRLSKLMHFWKPKDSSRT</sequence>
<organism evidence="2 3">
    <name type="scientific">Zopfia rhizophila CBS 207.26</name>
    <dbReference type="NCBI Taxonomy" id="1314779"/>
    <lineage>
        <taxon>Eukaryota</taxon>
        <taxon>Fungi</taxon>
        <taxon>Dikarya</taxon>
        <taxon>Ascomycota</taxon>
        <taxon>Pezizomycotina</taxon>
        <taxon>Dothideomycetes</taxon>
        <taxon>Dothideomycetes incertae sedis</taxon>
        <taxon>Zopfiaceae</taxon>
        <taxon>Zopfia</taxon>
    </lineage>
</organism>
<feature type="compositionally biased region" description="Low complexity" evidence="1">
    <location>
        <begin position="293"/>
        <end position="305"/>
    </location>
</feature>
<dbReference type="EMBL" id="ML994632">
    <property type="protein sequence ID" value="KAF2185710.1"/>
    <property type="molecule type" value="Genomic_DNA"/>
</dbReference>